<dbReference type="EC" id="2.7.13.3" evidence="2"/>
<organism evidence="9 10">
    <name type="scientific">Acetivibrio saccincola</name>
    <dbReference type="NCBI Taxonomy" id="1677857"/>
    <lineage>
        <taxon>Bacteria</taxon>
        <taxon>Bacillati</taxon>
        <taxon>Bacillota</taxon>
        <taxon>Clostridia</taxon>
        <taxon>Eubacteriales</taxon>
        <taxon>Oscillospiraceae</taxon>
        <taxon>Acetivibrio</taxon>
    </lineage>
</organism>
<dbReference type="RefSeq" id="WP_105368617.1">
    <property type="nucleotide sequence ID" value="NZ_NEMB01000003.1"/>
</dbReference>
<dbReference type="PROSITE" id="PS50109">
    <property type="entry name" value="HIS_KIN"/>
    <property type="match status" value="1"/>
</dbReference>
<proteinExistence type="predicted"/>
<dbReference type="Gene3D" id="1.10.287.130">
    <property type="match status" value="1"/>
</dbReference>
<dbReference type="Pfam" id="PF13377">
    <property type="entry name" value="Peripla_BP_3"/>
    <property type="match status" value="1"/>
</dbReference>
<feature type="domain" description="Histidine kinase" evidence="8">
    <location>
        <begin position="582"/>
        <end position="691"/>
    </location>
</feature>
<dbReference type="Gene3D" id="3.30.565.10">
    <property type="entry name" value="Histidine kinase-like ATPase, C-terminal domain"/>
    <property type="match status" value="1"/>
</dbReference>
<dbReference type="InterPro" id="IPR028082">
    <property type="entry name" value="Peripla_BP_I"/>
</dbReference>
<evidence type="ECO:0000256" key="1">
    <source>
        <dbReference type="ARBA" id="ARBA00000085"/>
    </source>
</evidence>
<dbReference type="InterPro" id="IPR036890">
    <property type="entry name" value="HATPase_C_sf"/>
</dbReference>
<dbReference type="AlphaFoldDB" id="A0A2S8RED3"/>
<dbReference type="EMBL" id="NEMB01000003">
    <property type="protein sequence ID" value="PQQ68164.1"/>
    <property type="molecule type" value="Genomic_DNA"/>
</dbReference>
<sequence length="695" mass="79407">MNKRKTIGFMIDEIRGSYQAPIWLNLKNKAAKMNCNLIAFEGKRLGRDTLFSLEKQHNFIYKLMNESPLDGLIILSGPQVNYIGINRFIDYCNQYINIPIVSIGIDIPKALNLLIDGKTGIRNLITHLIQDHGYKKIGFLKGPETNREANGRFQTYLTVLEENGIHADETLIFNGDFEYESGYKVADYILVNKIDLDVLVCANDNMAAGVINSLKNLKLSHEDSFYVTGFDDSPILKKNNYSLTTVRQPFDEIIESALNYIINEDEIPEKTIHFPAQMVLRKSCGCSCNSPFQDDLSINPTENINMEYKIYELLQTNTTDELFEKVSNLLELFEIQSCYIVKYCDGPIINDNEQADIPINSELIYAYDNKKSLEITDDIKYFNTVNILPEKFINNCPLYCYLVQPLFFNKEHYGYIVFHVVNNDVASYDLLRGNIINTLRIAYLIQENNEKQAKLIRSEKLAVLGEISRGLVNIVKNPANKIAEDFTAIHELLNNLKIKNSFSKDCLEVLKSIQKILDSGKKSSESIVSTSNSFRRQTLHMIMDSVQVFKMSDIVNELSYLENTNHCQFIVSNDFEDHLKTDYNKLNFVVSSIVQNSIYAYNDISGKIELSITSNNDDLLINIEDYADGIPEKIKNQIFKKCFIEGENKNGIGIGLFVSNIFVKDYFHGSISFETQHGKGTTFKIKIPLKTIREQ</sequence>
<dbReference type="InterPro" id="IPR005467">
    <property type="entry name" value="His_kinase_dom"/>
</dbReference>
<dbReference type="InterPro" id="IPR003594">
    <property type="entry name" value="HATPase_dom"/>
</dbReference>
<dbReference type="SUPFAM" id="SSF55874">
    <property type="entry name" value="ATPase domain of HSP90 chaperone/DNA topoisomerase II/histidine kinase"/>
    <property type="match status" value="1"/>
</dbReference>
<dbReference type="PRINTS" id="PR00344">
    <property type="entry name" value="BCTRLSENSOR"/>
</dbReference>
<evidence type="ECO:0000259" key="8">
    <source>
        <dbReference type="PROSITE" id="PS50109"/>
    </source>
</evidence>
<evidence type="ECO:0000256" key="2">
    <source>
        <dbReference type="ARBA" id="ARBA00012438"/>
    </source>
</evidence>
<dbReference type="InterPro" id="IPR046335">
    <property type="entry name" value="LacI/GalR-like_sensor"/>
</dbReference>
<keyword evidence="6" id="KW-0238">DNA-binding</keyword>
<keyword evidence="5" id="KW-0805">Transcription regulation</keyword>
<dbReference type="OrthoDB" id="1835616at2"/>
<dbReference type="PANTHER" id="PTHR30146:SF24">
    <property type="entry name" value="XYLOSE OPERON REGULATORY PROTEIN"/>
    <property type="match status" value="1"/>
</dbReference>
<dbReference type="GO" id="GO:0000160">
    <property type="term" value="P:phosphorelay signal transduction system"/>
    <property type="evidence" value="ECO:0007669"/>
    <property type="project" value="UniProtKB-KW"/>
</dbReference>
<keyword evidence="3" id="KW-0418">Kinase</keyword>
<accession>A0A2S8RED3</accession>
<gene>
    <name evidence="9" type="ORF">B9R14_16270</name>
</gene>
<dbReference type="GO" id="GO:0000976">
    <property type="term" value="F:transcription cis-regulatory region binding"/>
    <property type="evidence" value="ECO:0007669"/>
    <property type="project" value="TreeGrafter"/>
</dbReference>
<dbReference type="CDD" id="cd06267">
    <property type="entry name" value="PBP1_LacI_sugar_binding-like"/>
    <property type="match status" value="1"/>
</dbReference>
<evidence type="ECO:0000256" key="7">
    <source>
        <dbReference type="ARBA" id="ARBA00023163"/>
    </source>
</evidence>
<reference evidence="9 10" key="1">
    <citation type="journal article" date="2018" name="Syst. Appl. Microbiol.">
        <title>Characterization and high-quality draft genome sequence of Herbivorax saccincola A7, an anaerobic, alkaliphilic, thermophilic, cellulolytic, and xylanolytic bacterium.</title>
        <authorList>
            <person name="Aikawa S."/>
            <person name="Baramee S."/>
            <person name="Sermsathanaswadi J."/>
            <person name="Thianheng P."/>
            <person name="Tachaapaikoon C."/>
            <person name="Shikata A."/>
            <person name="Waeonukul R."/>
            <person name="Pason P."/>
            <person name="Ratanakhanokchai K."/>
            <person name="Kosugi A."/>
        </authorList>
    </citation>
    <scope>NUCLEOTIDE SEQUENCE [LARGE SCALE GENOMIC DNA]</scope>
    <source>
        <strain evidence="9 10">A7</strain>
    </source>
</reference>
<protein>
    <recommendedName>
        <fullName evidence="2">histidine kinase</fullName>
        <ecNumber evidence="2">2.7.13.3</ecNumber>
    </recommendedName>
</protein>
<dbReference type="InterPro" id="IPR004358">
    <property type="entry name" value="Sig_transdc_His_kin-like_C"/>
</dbReference>
<evidence type="ECO:0000313" key="10">
    <source>
        <dbReference type="Proteomes" id="UP000239720"/>
    </source>
</evidence>
<name>A0A2S8RED3_9FIRM</name>
<comment type="catalytic activity">
    <reaction evidence="1">
        <text>ATP + protein L-histidine = ADP + protein N-phospho-L-histidine.</text>
        <dbReference type="EC" id="2.7.13.3"/>
    </reaction>
</comment>
<dbReference type="GO" id="GO:0003700">
    <property type="term" value="F:DNA-binding transcription factor activity"/>
    <property type="evidence" value="ECO:0007669"/>
    <property type="project" value="TreeGrafter"/>
</dbReference>
<evidence type="ECO:0000256" key="3">
    <source>
        <dbReference type="ARBA" id="ARBA00022777"/>
    </source>
</evidence>
<dbReference type="Pfam" id="PF02518">
    <property type="entry name" value="HATPase_c"/>
    <property type="match status" value="1"/>
</dbReference>
<keyword evidence="7" id="KW-0804">Transcription</keyword>
<evidence type="ECO:0000256" key="6">
    <source>
        <dbReference type="ARBA" id="ARBA00023125"/>
    </source>
</evidence>
<dbReference type="GO" id="GO:0004673">
    <property type="term" value="F:protein histidine kinase activity"/>
    <property type="evidence" value="ECO:0007669"/>
    <property type="project" value="UniProtKB-EC"/>
</dbReference>
<dbReference type="Gene3D" id="3.40.50.2300">
    <property type="match status" value="2"/>
</dbReference>
<dbReference type="SMART" id="SM00387">
    <property type="entry name" value="HATPase_c"/>
    <property type="match status" value="1"/>
</dbReference>
<evidence type="ECO:0000256" key="5">
    <source>
        <dbReference type="ARBA" id="ARBA00023015"/>
    </source>
</evidence>
<dbReference type="SUPFAM" id="SSF53822">
    <property type="entry name" value="Periplasmic binding protein-like I"/>
    <property type="match status" value="1"/>
</dbReference>
<dbReference type="Proteomes" id="UP000239720">
    <property type="component" value="Unassembled WGS sequence"/>
</dbReference>
<comment type="caution">
    <text evidence="9">The sequence shown here is derived from an EMBL/GenBank/DDBJ whole genome shotgun (WGS) entry which is preliminary data.</text>
</comment>
<evidence type="ECO:0000256" key="4">
    <source>
        <dbReference type="ARBA" id="ARBA00023012"/>
    </source>
</evidence>
<dbReference type="PANTHER" id="PTHR30146">
    <property type="entry name" value="LACI-RELATED TRANSCRIPTIONAL REPRESSOR"/>
    <property type="match status" value="1"/>
</dbReference>
<keyword evidence="4" id="KW-0902">Two-component regulatory system</keyword>
<keyword evidence="3" id="KW-0808">Transferase</keyword>
<evidence type="ECO:0000313" key="9">
    <source>
        <dbReference type="EMBL" id="PQQ68164.1"/>
    </source>
</evidence>